<protein>
    <submittedName>
        <fullName evidence="3">Uncharacterized protein</fullName>
    </submittedName>
</protein>
<dbReference type="PANTHER" id="PTHR34311:SF6">
    <property type="entry name" value="NEMATODE SPECIFIC PEPTIDE FAMILY"/>
    <property type="match status" value="1"/>
</dbReference>
<proteinExistence type="predicted"/>
<keyword evidence="2" id="KW-1185">Reference proteome</keyword>
<dbReference type="WBParaSite" id="MBELARI_LOCUS7673">
    <property type="protein sequence ID" value="MBELARI_LOCUS7673"/>
    <property type="gene ID" value="MBELARI_LOCUS7673"/>
</dbReference>
<organism evidence="2 3">
    <name type="scientific">Mesorhabditis belari</name>
    <dbReference type="NCBI Taxonomy" id="2138241"/>
    <lineage>
        <taxon>Eukaryota</taxon>
        <taxon>Metazoa</taxon>
        <taxon>Ecdysozoa</taxon>
        <taxon>Nematoda</taxon>
        <taxon>Chromadorea</taxon>
        <taxon>Rhabditida</taxon>
        <taxon>Rhabditina</taxon>
        <taxon>Rhabditomorpha</taxon>
        <taxon>Rhabditoidea</taxon>
        <taxon>Rhabditidae</taxon>
        <taxon>Mesorhabditinae</taxon>
        <taxon>Mesorhabditis</taxon>
    </lineage>
</organism>
<keyword evidence="1" id="KW-0732">Signal</keyword>
<name>A0AAF3FKN0_9BILA</name>
<evidence type="ECO:0000256" key="1">
    <source>
        <dbReference type="SAM" id="SignalP"/>
    </source>
</evidence>
<dbReference type="PANTHER" id="PTHR34311">
    <property type="entry name" value="PROTEIN CBG21698-RELATED"/>
    <property type="match status" value="1"/>
</dbReference>
<dbReference type="AlphaFoldDB" id="A0AAF3FKN0"/>
<dbReference type="Proteomes" id="UP000887575">
    <property type="component" value="Unassembled WGS sequence"/>
</dbReference>
<feature type="signal peptide" evidence="1">
    <location>
        <begin position="1"/>
        <end position="16"/>
    </location>
</feature>
<evidence type="ECO:0000313" key="3">
    <source>
        <dbReference type="WBParaSite" id="MBELARI_LOCUS7673"/>
    </source>
</evidence>
<feature type="chain" id="PRO_5042272150" evidence="1">
    <location>
        <begin position="17"/>
        <end position="229"/>
    </location>
</feature>
<reference evidence="3" key="1">
    <citation type="submission" date="2024-02" db="UniProtKB">
        <authorList>
            <consortium name="WormBaseParasite"/>
        </authorList>
    </citation>
    <scope>IDENTIFICATION</scope>
</reference>
<sequence length="229" mass="24612">MASWIGLLLLLGTSIAQFRPPTYQSCDGQRLNQVQAAFNDALGITPNLGVKTYEQLRMAVEGVWARTGIPGLSSVCNAFKGIKVGFNKMEDYEACFFGPVGLVATQNGTATGITMAQAIGYQKLMNQFDFACGAGFSVFANVDVCAAGIFGSNATKTQLNQCQSDFASNVANDPTNVCTYAATAALCYQTTFMSCGRSAGWWGCEYERMGTATYYPHCTQNFCTLNPVQ</sequence>
<evidence type="ECO:0000313" key="2">
    <source>
        <dbReference type="Proteomes" id="UP000887575"/>
    </source>
</evidence>
<accession>A0AAF3FKN0</accession>